<evidence type="ECO:0000256" key="2">
    <source>
        <dbReference type="SAM" id="Phobius"/>
    </source>
</evidence>
<dbReference type="EMBL" id="CAJPIZ010003898">
    <property type="protein sequence ID" value="CAG2106938.1"/>
    <property type="molecule type" value="Genomic_DNA"/>
</dbReference>
<keyword evidence="2" id="KW-0472">Membrane</keyword>
<accession>A0A7R9PZB9</accession>
<gene>
    <name evidence="3" type="ORF">OSB1V03_LOCUS6941</name>
</gene>
<evidence type="ECO:0000313" key="3">
    <source>
        <dbReference type="EMBL" id="CAD7626508.1"/>
    </source>
</evidence>
<organism evidence="3">
    <name type="scientific">Medioppia subpectinata</name>
    <dbReference type="NCBI Taxonomy" id="1979941"/>
    <lineage>
        <taxon>Eukaryota</taxon>
        <taxon>Metazoa</taxon>
        <taxon>Ecdysozoa</taxon>
        <taxon>Arthropoda</taxon>
        <taxon>Chelicerata</taxon>
        <taxon>Arachnida</taxon>
        <taxon>Acari</taxon>
        <taxon>Acariformes</taxon>
        <taxon>Sarcoptiformes</taxon>
        <taxon>Oribatida</taxon>
        <taxon>Brachypylina</taxon>
        <taxon>Oppioidea</taxon>
        <taxon>Oppiidae</taxon>
        <taxon>Medioppia</taxon>
    </lineage>
</organism>
<evidence type="ECO:0000313" key="4">
    <source>
        <dbReference type="Proteomes" id="UP000759131"/>
    </source>
</evidence>
<keyword evidence="4" id="KW-1185">Reference proteome</keyword>
<name>A0A7R9PZB9_9ACAR</name>
<dbReference type="Proteomes" id="UP000759131">
    <property type="component" value="Unassembled WGS sequence"/>
</dbReference>
<feature type="non-terminal residue" evidence="3">
    <location>
        <position position="1"/>
    </location>
</feature>
<sequence>GRAKRRACPQRGGRSDQRIAGRSSAPVSPDTQLNRRRKEFHNYFPDTNGIVSRFYDYCRSESRSDIGSRRTQRLNHTKYLFFISYFLVFYNTILITHSILWKFLFAVKKWLLLNIRTNIRTILW</sequence>
<proteinExistence type="predicted"/>
<feature type="non-terminal residue" evidence="3">
    <location>
        <position position="124"/>
    </location>
</feature>
<evidence type="ECO:0000256" key="1">
    <source>
        <dbReference type="SAM" id="MobiDB-lite"/>
    </source>
</evidence>
<protein>
    <submittedName>
        <fullName evidence="3">Uncharacterized protein</fullName>
    </submittedName>
</protein>
<feature type="transmembrane region" description="Helical" evidence="2">
    <location>
        <begin position="79"/>
        <end position="104"/>
    </location>
</feature>
<reference evidence="3" key="1">
    <citation type="submission" date="2020-11" db="EMBL/GenBank/DDBJ databases">
        <authorList>
            <person name="Tran Van P."/>
        </authorList>
    </citation>
    <scope>NUCLEOTIDE SEQUENCE</scope>
</reference>
<keyword evidence="2" id="KW-0812">Transmembrane</keyword>
<dbReference type="AlphaFoldDB" id="A0A7R9PZB9"/>
<dbReference type="EMBL" id="OC858473">
    <property type="protein sequence ID" value="CAD7626508.1"/>
    <property type="molecule type" value="Genomic_DNA"/>
</dbReference>
<feature type="region of interest" description="Disordered" evidence="1">
    <location>
        <begin position="1"/>
        <end position="31"/>
    </location>
</feature>
<keyword evidence="2" id="KW-1133">Transmembrane helix</keyword>